<gene>
    <name evidence="7" type="ORF">GCM10009798_44280</name>
</gene>
<feature type="domain" description="Carbohydrate kinase PfkB" evidence="6">
    <location>
        <begin position="5"/>
        <end position="295"/>
    </location>
</feature>
<evidence type="ECO:0000256" key="5">
    <source>
        <dbReference type="ARBA" id="ARBA00022840"/>
    </source>
</evidence>
<keyword evidence="2" id="KW-0808">Transferase</keyword>
<keyword evidence="4 7" id="KW-0418">Kinase</keyword>
<comment type="caution">
    <text evidence="7">The sequence shown here is derived from an EMBL/GenBank/DDBJ whole genome shotgun (WGS) entry which is preliminary data.</text>
</comment>
<dbReference type="GO" id="GO:0016301">
    <property type="term" value="F:kinase activity"/>
    <property type="evidence" value="ECO:0007669"/>
    <property type="project" value="UniProtKB-KW"/>
</dbReference>
<evidence type="ECO:0000259" key="6">
    <source>
        <dbReference type="Pfam" id="PF00294"/>
    </source>
</evidence>
<proteinExistence type="inferred from homology"/>
<evidence type="ECO:0000256" key="1">
    <source>
        <dbReference type="ARBA" id="ARBA00010688"/>
    </source>
</evidence>
<evidence type="ECO:0000256" key="2">
    <source>
        <dbReference type="ARBA" id="ARBA00022679"/>
    </source>
</evidence>
<evidence type="ECO:0000256" key="3">
    <source>
        <dbReference type="ARBA" id="ARBA00022741"/>
    </source>
</evidence>
<dbReference type="PANTHER" id="PTHR43085:SF1">
    <property type="entry name" value="PSEUDOURIDINE KINASE-RELATED"/>
    <property type="match status" value="1"/>
</dbReference>
<dbReference type="RefSeq" id="WP_344048763.1">
    <property type="nucleotide sequence ID" value="NZ_BAAAPB010000008.1"/>
</dbReference>
<dbReference type="InterPro" id="IPR050306">
    <property type="entry name" value="PfkB_Carbo_kinase"/>
</dbReference>
<evidence type="ECO:0000256" key="4">
    <source>
        <dbReference type="ARBA" id="ARBA00022777"/>
    </source>
</evidence>
<evidence type="ECO:0000313" key="7">
    <source>
        <dbReference type="EMBL" id="GAA1978188.1"/>
    </source>
</evidence>
<protein>
    <submittedName>
        <fullName evidence="7">Carbohydrate kinase</fullName>
    </submittedName>
</protein>
<dbReference type="InterPro" id="IPR029056">
    <property type="entry name" value="Ribokinase-like"/>
</dbReference>
<comment type="similarity">
    <text evidence="1">Belongs to the carbohydrate kinase PfkB family.</text>
</comment>
<name>A0ABP5DH08_9ACTN</name>
<dbReference type="PROSITE" id="PS00584">
    <property type="entry name" value="PFKB_KINASES_2"/>
    <property type="match status" value="1"/>
</dbReference>
<sequence length="302" mass="31198">MDRALIIGEALVDVVHGPDGAVAEHAGGSPANVAVALSRLGRPATLLTQYADDRLGALLHAHLRDEGIEVVRQEPRSGRTSSADARLGADGAASYAFDLEWSIQPWRPTREPLVVHTGSLGAVLSPGAASVLELVDLLRPHATATYDLNIRPGAMGQLDVIHGAVLAVVGRSDVVKASDEDLDHLFPDLDAVAAAELLLGHGPAAVVITRGGEGATVVTPQERIDVAAPRVIVADTIGAGDSFCAAVIDGLWDLGVLGGAARGALRALRGDGWRRVLEHATAAAAITVTRPGADPPRRGELP</sequence>
<organism evidence="7 8">
    <name type="scientific">Nocardioides panacihumi</name>
    <dbReference type="NCBI Taxonomy" id="400774"/>
    <lineage>
        <taxon>Bacteria</taxon>
        <taxon>Bacillati</taxon>
        <taxon>Actinomycetota</taxon>
        <taxon>Actinomycetes</taxon>
        <taxon>Propionibacteriales</taxon>
        <taxon>Nocardioidaceae</taxon>
        <taxon>Nocardioides</taxon>
    </lineage>
</organism>
<keyword evidence="5" id="KW-0067">ATP-binding</keyword>
<dbReference type="Gene3D" id="3.40.1190.20">
    <property type="match status" value="1"/>
</dbReference>
<dbReference type="SUPFAM" id="SSF53613">
    <property type="entry name" value="Ribokinase-like"/>
    <property type="match status" value="1"/>
</dbReference>
<reference evidence="8" key="1">
    <citation type="journal article" date="2019" name="Int. J. Syst. Evol. Microbiol.">
        <title>The Global Catalogue of Microorganisms (GCM) 10K type strain sequencing project: providing services to taxonomists for standard genome sequencing and annotation.</title>
        <authorList>
            <consortium name="The Broad Institute Genomics Platform"/>
            <consortium name="The Broad Institute Genome Sequencing Center for Infectious Disease"/>
            <person name="Wu L."/>
            <person name="Ma J."/>
        </authorList>
    </citation>
    <scope>NUCLEOTIDE SEQUENCE [LARGE SCALE GENOMIC DNA]</scope>
    <source>
        <strain evidence="8">JCM 15309</strain>
    </source>
</reference>
<dbReference type="Proteomes" id="UP001500571">
    <property type="component" value="Unassembled WGS sequence"/>
</dbReference>
<evidence type="ECO:0000313" key="8">
    <source>
        <dbReference type="Proteomes" id="UP001500571"/>
    </source>
</evidence>
<dbReference type="CDD" id="cd01167">
    <property type="entry name" value="bac_FRK"/>
    <property type="match status" value="1"/>
</dbReference>
<accession>A0ABP5DH08</accession>
<dbReference type="EMBL" id="BAAAPB010000008">
    <property type="protein sequence ID" value="GAA1978188.1"/>
    <property type="molecule type" value="Genomic_DNA"/>
</dbReference>
<keyword evidence="8" id="KW-1185">Reference proteome</keyword>
<dbReference type="InterPro" id="IPR002173">
    <property type="entry name" value="Carboh/pur_kinase_PfkB_CS"/>
</dbReference>
<dbReference type="InterPro" id="IPR011611">
    <property type="entry name" value="PfkB_dom"/>
</dbReference>
<dbReference type="PANTHER" id="PTHR43085">
    <property type="entry name" value="HEXOKINASE FAMILY MEMBER"/>
    <property type="match status" value="1"/>
</dbReference>
<keyword evidence="3" id="KW-0547">Nucleotide-binding</keyword>
<dbReference type="Pfam" id="PF00294">
    <property type="entry name" value="PfkB"/>
    <property type="match status" value="1"/>
</dbReference>